<keyword evidence="3" id="KW-1185">Reference proteome</keyword>
<dbReference type="OrthoDB" id="10414469at2759"/>
<name>A0A8X6J8W6_9ARAC</name>
<feature type="compositionally biased region" description="Polar residues" evidence="1">
    <location>
        <begin position="96"/>
        <end position="119"/>
    </location>
</feature>
<dbReference type="EMBL" id="BMAV01026085">
    <property type="protein sequence ID" value="GFS47185.1"/>
    <property type="molecule type" value="Genomic_DNA"/>
</dbReference>
<feature type="region of interest" description="Disordered" evidence="1">
    <location>
        <begin position="94"/>
        <end position="119"/>
    </location>
</feature>
<gene>
    <name evidence="2" type="ORF">TNIN_3061</name>
</gene>
<dbReference type="AlphaFoldDB" id="A0A8X6J8W6"/>
<dbReference type="Proteomes" id="UP000886998">
    <property type="component" value="Unassembled WGS sequence"/>
</dbReference>
<evidence type="ECO:0000256" key="1">
    <source>
        <dbReference type="SAM" id="MobiDB-lite"/>
    </source>
</evidence>
<accession>A0A8X6J8W6</accession>
<protein>
    <submittedName>
        <fullName evidence="2">Uncharacterized protein</fullName>
    </submittedName>
</protein>
<evidence type="ECO:0000313" key="3">
    <source>
        <dbReference type="Proteomes" id="UP000886998"/>
    </source>
</evidence>
<proteinExistence type="predicted"/>
<organism evidence="2 3">
    <name type="scientific">Trichonephila inaurata madagascariensis</name>
    <dbReference type="NCBI Taxonomy" id="2747483"/>
    <lineage>
        <taxon>Eukaryota</taxon>
        <taxon>Metazoa</taxon>
        <taxon>Ecdysozoa</taxon>
        <taxon>Arthropoda</taxon>
        <taxon>Chelicerata</taxon>
        <taxon>Arachnida</taxon>
        <taxon>Araneae</taxon>
        <taxon>Araneomorphae</taxon>
        <taxon>Entelegynae</taxon>
        <taxon>Araneoidea</taxon>
        <taxon>Nephilidae</taxon>
        <taxon>Trichonephila</taxon>
        <taxon>Trichonephila inaurata</taxon>
    </lineage>
</organism>
<evidence type="ECO:0000313" key="2">
    <source>
        <dbReference type="EMBL" id="GFS47185.1"/>
    </source>
</evidence>
<feature type="region of interest" description="Disordered" evidence="1">
    <location>
        <begin position="36"/>
        <end position="56"/>
    </location>
</feature>
<sequence length="119" mass="12825">MFQLSYSDGFSGINLLPQKRYPLELSPGNVLATQCPPVSPFNDAGMPDPGIDRQPKNKLVGLRPVERTIPLAESDHACSCVTTTSINMSRFLGPSTVLSKKSGPTTPWQDMSPHTGTPV</sequence>
<comment type="caution">
    <text evidence="2">The sequence shown here is derived from an EMBL/GenBank/DDBJ whole genome shotgun (WGS) entry which is preliminary data.</text>
</comment>
<reference evidence="2" key="1">
    <citation type="submission" date="2020-08" db="EMBL/GenBank/DDBJ databases">
        <title>Multicomponent nature underlies the extraordinary mechanical properties of spider dragline silk.</title>
        <authorList>
            <person name="Kono N."/>
            <person name="Nakamura H."/>
            <person name="Mori M."/>
            <person name="Yoshida Y."/>
            <person name="Ohtoshi R."/>
            <person name="Malay A.D."/>
            <person name="Moran D.A.P."/>
            <person name="Tomita M."/>
            <person name="Numata K."/>
            <person name="Arakawa K."/>
        </authorList>
    </citation>
    <scope>NUCLEOTIDE SEQUENCE</scope>
</reference>